<dbReference type="Pfam" id="PF00903">
    <property type="entry name" value="Glyoxalase"/>
    <property type="match status" value="1"/>
</dbReference>
<feature type="domain" description="VOC" evidence="1">
    <location>
        <begin position="5"/>
        <end position="126"/>
    </location>
</feature>
<dbReference type="EMBL" id="UINC01042011">
    <property type="protein sequence ID" value="SVB44068.1"/>
    <property type="molecule type" value="Genomic_DNA"/>
</dbReference>
<gene>
    <name evidence="2" type="ORF">METZ01_LOCUS196922</name>
</gene>
<dbReference type="InterPro" id="IPR029068">
    <property type="entry name" value="Glyas_Bleomycin-R_OHBP_Dase"/>
</dbReference>
<dbReference type="SUPFAM" id="SSF54593">
    <property type="entry name" value="Glyoxalase/Bleomycin resistance protein/Dihydroxybiphenyl dioxygenase"/>
    <property type="match status" value="1"/>
</dbReference>
<sequence length="127" mass="14142">MAINRITHVTVFVEDQQKALDWYIDKLGFEVVMDNSDVVPNLRWLTVSPAGNPDTQVVLYKAHSAEEKSRVGTNLMTVLRTDDCEAEAKLLRAKGVEIVDPPSTVPWGISCIIKDLYGNPYDLVGPQ</sequence>
<dbReference type="InterPro" id="IPR037523">
    <property type="entry name" value="VOC_core"/>
</dbReference>
<dbReference type="PANTHER" id="PTHR36437:SF2">
    <property type="entry name" value="GLYOXALASE_BLEOMYCIN RESISTANCE PROTEIN_DIOXYGENASE"/>
    <property type="match status" value="1"/>
</dbReference>
<organism evidence="2">
    <name type="scientific">marine metagenome</name>
    <dbReference type="NCBI Taxonomy" id="408172"/>
    <lineage>
        <taxon>unclassified sequences</taxon>
        <taxon>metagenomes</taxon>
        <taxon>ecological metagenomes</taxon>
    </lineage>
</organism>
<reference evidence="2" key="1">
    <citation type="submission" date="2018-05" db="EMBL/GenBank/DDBJ databases">
        <authorList>
            <person name="Lanie J.A."/>
            <person name="Ng W.-L."/>
            <person name="Kazmierczak K.M."/>
            <person name="Andrzejewski T.M."/>
            <person name="Davidsen T.M."/>
            <person name="Wayne K.J."/>
            <person name="Tettelin H."/>
            <person name="Glass J.I."/>
            <person name="Rusch D."/>
            <person name="Podicherti R."/>
            <person name="Tsui H.-C.T."/>
            <person name="Winkler M.E."/>
        </authorList>
    </citation>
    <scope>NUCLEOTIDE SEQUENCE</scope>
</reference>
<accession>A0A382E075</accession>
<evidence type="ECO:0000313" key="2">
    <source>
        <dbReference type="EMBL" id="SVB44068.1"/>
    </source>
</evidence>
<dbReference type="InterPro" id="IPR004360">
    <property type="entry name" value="Glyas_Fos-R_dOase_dom"/>
</dbReference>
<protein>
    <recommendedName>
        <fullName evidence="1">VOC domain-containing protein</fullName>
    </recommendedName>
</protein>
<dbReference type="PROSITE" id="PS51819">
    <property type="entry name" value="VOC"/>
    <property type="match status" value="1"/>
</dbReference>
<dbReference type="Gene3D" id="3.10.180.10">
    <property type="entry name" value="2,3-Dihydroxybiphenyl 1,2-Dioxygenase, domain 1"/>
    <property type="match status" value="1"/>
</dbReference>
<proteinExistence type="predicted"/>
<evidence type="ECO:0000259" key="1">
    <source>
        <dbReference type="PROSITE" id="PS51819"/>
    </source>
</evidence>
<dbReference type="AlphaFoldDB" id="A0A382E075"/>
<dbReference type="PANTHER" id="PTHR36437">
    <property type="entry name" value="GLYOXALASE/BLEOMYCIN RESISTANCE PROTEIN/DIOXYGENASE"/>
    <property type="match status" value="1"/>
</dbReference>
<name>A0A382E075_9ZZZZ</name>